<evidence type="ECO:0000313" key="2">
    <source>
        <dbReference type="EMBL" id="WPA90723.1"/>
    </source>
</evidence>
<sequence length="61" mass="6854">MIEFILIEYAWIAGYVFSAIGAENDSRPVIIERLFYSVFWLVVGASMLSTLLATKILGPEK</sequence>
<dbReference type="Proteomes" id="UP001302443">
    <property type="component" value="Chromosome"/>
</dbReference>
<reference evidence="2 3" key="1">
    <citation type="submission" date="2023-09" db="EMBL/GenBank/DDBJ databases">
        <title>Genomic Revisitation and Reclassification of the Genus Providencia.</title>
        <authorList>
            <person name="Dong X."/>
        </authorList>
    </citation>
    <scope>NUCLEOTIDE SEQUENCE [LARGE SCALE GENOMIC DNA]</scope>
    <source>
        <strain evidence="2 3">D4759</strain>
    </source>
</reference>
<keyword evidence="3" id="KW-1185">Reference proteome</keyword>
<evidence type="ECO:0000256" key="1">
    <source>
        <dbReference type="SAM" id="Phobius"/>
    </source>
</evidence>
<feature type="transmembrane region" description="Helical" evidence="1">
    <location>
        <begin position="34"/>
        <end position="57"/>
    </location>
</feature>
<keyword evidence="1" id="KW-0812">Transmembrane</keyword>
<feature type="transmembrane region" description="Helical" evidence="1">
    <location>
        <begin position="6"/>
        <end position="22"/>
    </location>
</feature>
<evidence type="ECO:0000313" key="3">
    <source>
        <dbReference type="Proteomes" id="UP001302443"/>
    </source>
</evidence>
<keyword evidence="1" id="KW-1133">Transmembrane helix</keyword>
<name>A0ABZ0MXD0_9GAMM</name>
<dbReference type="RefSeq" id="WP_318626440.1">
    <property type="nucleotide sequence ID" value="NZ_CP135990.1"/>
</dbReference>
<proteinExistence type="predicted"/>
<dbReference type="EMBL" id="CP135990">
    <property type="protein sequence ID" value="WPA90723.1"/>
    <property type="molecule type" value="Genomic_DNA"/>
</dbReference>
<organism evidence="2 3">
    <name type="scientific">Providencia zhijiangensis</name>
    <dbReference type="NCBI Taxonomy" id="3053982"/>
    <lineage>
        <taxon>Bacteria</taxon>
        <taxon>Pseudomonadati</taxon>
        <taxon>Pseudomonadota</taxon>
        <taxon>Gammaproteobacteria</taxon>
        <taxon>Enterobacterales</taxon>
        <taxon>Morganellaceae</taxon>
        <taxon>Providencia</taxon>
    </lineage>
</organism>
<keyword evidence="1" id="KW-0472">Membrane</keyword>
<accession>A0ABZ0MXD0</accession>
<gene>
    <name evidence="2" type="ORF">QS795_009450</name>
</gene>
<protein>
    <submittedName>
        <fullName evidence="2">Uncharacterized protein</fullName>
    </submittedName>
</protein>